<organism evidence="1 2">
    <name type="scientific">Cystoisospora suis</name>
    <dbReference type="NCBI Taxonomy" id="483139"/>
    <lineage>
        <taxon>Eukaryota</taxon>
        <taxon>Sar</taxon>
        <taxon>Alveolata</taxon>
        <taxon>Apicomplexa</taxon>
        <taxon>Conoidasida</taxon>
        <taxon>Coccidia</taxon>
        <taxon>Eucoccidiorida</taxon>
        <taxon>Eimeriorina</taxon>
        <taxon>Sarcocystidae</taxon>
        <taxon>Cystoisospora</taxon>
    </lineage>
</organism>
<sequence length="92" mass="10380">MWDISKKEERERERERERLICSQLNGFFTENDEALEGKGEGMREDHRECASLFRFSYFSPGNSPSCGSAELGGGDRKEGFVPLSTVVTNDLG</sequence>
<evidence type="ECO:0000313" key="2">
    <source>
        <dbReference type="Proteomes" id="UP000221165"/>
    </source>
</evidence>
<comment type="caution">
    <text evidence="1">The sequence shown here is derived from an EMBL/GenBank/DDBJ whole genome shotgun (WGS) entry which is preliminary data.</text>
</comment>
<dbReference type="AlphaFoldDB" id="A0A2C6L415"/>
<protein>
    <submittedName>
        <fullName evidence="1">Uncharacterized protein</fullName>
    </submittedName>
</protein>
<name>A0A2C6L415_9APIC</name>
<keyword evidence="2" id="KW-1185">Reference proteome</keyword>
<proteinExistence type="predicted"/>
<evidence type="ECO:0000313" key="1">
    <source>
        <dbReference type="EMBL" id="PHJ22638.1"/>
    </source>
</evidence>
<dbReference type="Proteomes" id="UP000221165">
    <property type="component" value="Unassembled WGS sequence"/>
</dbReference>
<dbReference type="EMBL" id="MIGC01001582">
    <property type="protein sequence ID" value="PHJ22638.1"/>
    <property type="molecule type" value="Genomic_DNA"/>
</dbReference>
<reference evidence="1 2" key="1">
    <citation type="journal article" date="2017" name="Int. J. Parasitol.">
        <title>The genome of the protozoan parasite Cystoisospora suis and a reverse vaccinology approach to identify vaccine candidates.</title>
        <authorList>
            <person name="Palmieri N."/>
            <person name="Shrestha A."/>
            <person name="Ruttkowski B."/>
            <person name="Beck T."/>
            <person name="Vogl C."/>
            <person name="Tomley F."/>
            <person name="Blake D.P."/>
            <person name="Joachim A."/>
        </authorList>
    </citation>
    <scope>NUCLEOTIDE SEQUENCE [LARGE SCALE GENOMIC DNA]</scope>
    <source>
        <strain evidence="1 2">Wien I</strain>
    </source>
</reference>
<dbReference type="GeneID" id="94426919"/>
<dbReference type="RefSeq" id="XP_067924315.1">
    <property type="nucleotide sequence ID" value="XM_068063708.1"/>
</dbReference>
<accession>A0A2C6L415</accession>
<dbReference type="VEuPathDB" id="ToxoDB:CSUI_003511"/>
<gene>
    <name evidence="1" type="ORF">CSUI_003511</name>
</gene>